<dbReference type="InterPro" id="IPR001609">
    <property type="entry name" value="Myosin_head_motor_dom-like"/>
</dbReference>
<comment type="similarity">
    <text evidence="8">Belongs to the TRAFAC class myosin-kinesin ATPase superfamily. Myosin family.</text>
</comment>
<keyword evidence="2 8" id="KW-0067">ATP-binding</keyword>
<evidence type="ECO:0000256" key="6">
    <source>
        <dbReference type="ARBA" id="ARBA00023175"/>
    </source>
</evidence>
<proteinExistence type="inferred from homology"/>
<comment type="caution">
    <text evidence="13">The sequence shown here is derived from an EMBL/GenBank/DDBJ whole genome shotgun (WGS) entry which is preliminary data.</text>
</comment>
<organism evidence="13 14">
    <name type="scientific">Cannabis sativa</name>
    <name type="common">Hemp</name>
    <name type="synonym">Marijuana</name>
    <dbReference type="NCBI Taxonomy" id="3483"/>
    <lineage>
        <taxon>Eukaryota</taxon>
        <taxon>Viridiplantae</taxon>
        <taxon>Streptophyta</taxon>
        <taxon>Embryophyta</taxon>
        <taxon>Tracheophyta</taxon>
        <taxon>Spermatophyta</taxon>
        <taxon>Magnoliopsida</taxon>
        <taxon>eudicotyledons</taxon>
        <taxon>Gunneridae</taxon>
        <taxon>Pentapetalae</taxon>
        <taxon>rosids</taxon>
        <taxon>fabids</taxon>
        <taxon>Rosales</taxon>
        <taxon>Cannabaceae</taxon>
        <taxon>Cannabis</taxon>
    </lineage>
</organism>
<evidence type="ECO:0000256" key="8">
    <source>
        <dbReference type="PROSITE-ProRule" id="PRU00782"/>
    </source>
</evidence>
<evidence type="ECO:0000256" key="9">
    <source>
        <dbReference type="SAM" id="Coils"/>
    </source>
</evidence>
<keyword evidence="3" id="KW-0112">Calmodulin-binding</keyword>
<feature type="binding site" evidence="8">
    <location>
        <begin position="297"/>
        <end position="304"/>
    </location>
    <ligand>
        <name>ATP</name>
        <dbReference type="ChEBI" id="CHEBI:30616"/>
    </ligand>
</feature>
<feature type="region of interest" description="Actin-binding" evidence="8">
    <location>
        <begin position="756"/>
        <end position="778"/>
    </location>
</feature>
<dbReference type="PRINTS" id="PR00193">
    <property type="entry name" value="MYOSINHEAVY"/>
</dbReference>
<dbReference type="GO" id="GO:0005524">
    <property type="term" value="F:ATP binding"/>
    <property type="evidence" value="ECO:0007669"/>
    <property type="project" value="UniProtKB-UniRule"/>
</dbReference>
<dbReference type="Gene3D" id="1.20.58.530">
    <property type="match status" value="1"/>
</dbReference>
<dbReference type="PROSITE" id="PS51844">
    <property type="entry name" value="SH3_LIKE"/>
    <property type="match status" value="1"/>
</dbReference>
<keyword evidence="1 8" id="KW-0547">Nucleotide-binding</keyword>
<keyword evidence="4 9" id="KW-0175">Coiled coil</keyword>
<protein>
    <submittedName>
        <fullName evidence="13">Uncharacterized protein</fullName>
    </submittedName>
</protein>
<evidence type="ECO:0000256" key="1">
    <source>
        <dbReference type="ARBA" id="ARBA00022741"/>
    </source>
</evidence>
<keyword evidence="5 8" id="KW-0518">Myosin</keyword>
<dbReference type="InterPro" id="IPR000048">
    <property type="entry name" value="IQ_motif_EF-hand-BS"/>
</dbReference>
<dbReference type="PANTHER" id="PTHR13140:SF706">
    <property type="entry name" value="DILUTE CLASS UNCONVENTIONAL MYOSIN, ISOFORM C"/>
    <property type="match status" value="1"/>
</dbReference>
<dbReference type="Proteomes" id="UP000583929">
    <property type="component" value="Unassembled WGS sequence"/>
</dbReference>
<gene>
    <name evidence="13" type="ORF">G4B88_015385</name>
</gene>
<dbReference type="InterPro" id="IPR036022">
    <property type="entry name" value="MYSc_Myo8"/>
</dbReference>
<dbReference type="Gene3D" id="1.20.5.4820">
    <property type="match status" value="1"/>
</dbReference>
<evidence type="ECO:0000256" key="5">
    <source>
        <dbReference type="ARBA" id="ARBA00023123"/>
    </source>
</evidence>
<evidence type="ECO:0000259" key="11">
    <source>
        <dbReference type="PROSITE" id="PS51456"/>
    </source>
</evidence>
<dbReference type="InterPro" id="IPR036961">
    <property type="entry name" value="Kinesin_motor_dom_sf"/>
</dbReference>
<dbReference type="GO" id="GO:0051015">
    <property type="term" value="F:actin filament binding"/>
    <property type="evidence" value="ECO:0007669"/>
    <property type="project" value="TreeGrafter"/>
</dbReference>
<evidence type="ECO:0000256" key="3">
    <source>
        <dbReference type="ARBA" id="ARBA00022860"/>
    </source>
</evidence>
<dbReference type="GO" id="GO:0030048">
    <property type="term" value="P:actin filament-based movement"/>
    <property type="evidence" value="ECO:0007669"/>
    <property type="project" value="UniProtKB-ARBA"/>
</dbReference>
<dbReference type="PROSITE" id="PS51456">
    <property type="entry name" value="MYOSIN_MOTOR"/>
    <property type="match status" value="1"/>
</dbReference>
<dbReference type="GO" id="GO:0016459">
    <property type="term" value="C:myosin complex"/>
    <property type="evidence" value="ECO:0007669"/>
    <property type="project" value="UniProtKB-KW"/>
</dbReference>
<evidence type="ECO:0000256" key="7">
    <source>
        <dbReference type="ARBA" id="ARBA00023203"/>
    </source>
</evidence>
<name>A0A7J6DNR5_CANSA</name>
<feature type="domain" description="Myosin motor" evidence="11">
    <location>
        <begin position="206"/>
        <end position="876"/>
    </location>
</feature>
<dbReference type="Pfam" id="PF25369">
    <property type="entry name" value="SH3_VIII-1_N"/>
    <property type="match status" value="1"/>
</dbReference>
<dbReference type="GO" id="GO:0005737">
    <property type="term" value="C:cytoplasm"/>
    <property type="evidence" value="ECO:0007669"/>
    <property type="project" value="TreeGrafter"/>
</dbReference>
<dbReference type="FunFam" id="1.10.10.820:FF:000001">
    <property type="entry name" value="Myosin heavy chain"/>
    <property type="match status" value="1"/>
</dbReference>
<dbReference type="AlphaFoldDB" id="A0A7J6DNR5"/>
<dbReference type="Gene3D" id="3.40.850.10">
    <property type="entry name" value="Kinesin motor domain"/>
    <property type="match status" value="1"/>
</dbReference>
<dbReference type="InterPro" id="IPR004009">
    <property type="entry name" value="SH3_Myosin"/>
</dbReference>
<dbReference type="Pfam" id="PF00063">
    <property type="entry name" value="Myosin_head"/>
    <property type="match status" value="1"/>
</dbReference>
<feature type="domain" description="Myosin N-terminal SH3-like" evidence="12">
    <location>
        <begin position="153"/>
        <end position="202"/>
    </location>
</feature>
<dbReference type="Gene3D" id="1.10.10.820">
    <property type="match status" value="1"/>
</dbReference>
<dbReference type="PANTHER" id="PTHR13140">
    <property type="entry name" value="MYOSIN"/>
    <property type="match status" value="1"/>
</dbReference>
<dbReference type="GO" id="GO:0016020">
    <property type="term" value="C:membrane"/>
    <property type="evidence" value="ECO:0007669"/>
    <property type="project" value="TreeGrafter"/>
</dbReference>
<dbReference type="Gene3D" id="1.20.120.720">
    <property type="entry name" value="Myosin VI head, motor domain, U50 subdomain"/>
    <property type="match status" value="1"/>
</dbReference>
<sequence length="1223" mass="138724">MMLSASPSLIVRSSLEEMLDSLRRKDEDEKPKDLPPALPARPTSKGRLPPARRSLPNNFKVKVVAGGSDGDTESPECFPCEIEETKRKENDWGAKRSGFVSKKMKKYRNVESPYAAVLDESKTELTGISDQSSASPTKIRGTDWDDNIGYFMKKKLRVWCRLANGQWESGTIQSNSGEDATVSLSNGNVMKVTASEILPANPDILEGVDDLVQLSYLNEPSTVYNIQHRYSKDMIYSKAGPVLIAVNPFKDVQIYGDDLITAYRQKKLNSPHVYATVDTAYNEMMRDEVSQSIIISGESGAGKTETARIAMQYLAAVSGDSSGIEHRILKANYILEAFGNAKTSRNHNSSRFGKLIEIQFSTLGKICGANIQAFFLEKSRVVELVNGERSFHVFYQLCAAAPTDLKERLNLRMASEYKYLNQSDCLTIDGVNEAEKFHDLMKALNILQICEEDQECLFSMLAAVLWLGNISFQMNENVNQLEVLSDEALINASNLMGCSTQELKLSLSTHKTEAGNNSIANRLTLQQAIDRRDALAKFIYTCLFEWLVEQINKSLQVGKQQIGKSISILDIYGFESSQKNSFEQMCINYANERLQQHLNRHLLKLEQEDYELDGIDWKKVDFEDNEECLELFEKKPSGLISLLDEESNLPKASDLTFANKLKQHLNSNSCFKGERGRAFSVCHNAGEVLYDTNGFLEKNKDRLHSDFSHLLSSCHNELLQLFTSKMQNQSAPTTACHISSSDCPRPSIGTKFKIQMFKLMHQLESTRPHFICCIKPNQKQLPSIYQVDLVLQQLRCCKVLEVLKISRSGYPSRMQLHEFAGRYGVLLPKTFAARDPLSISIAVLQQFGIPPEMYQIGYTKVFLRTGQIEKLEHRRQQVLQGIVGVQKYFRGRQARHHFYELKKQVNPLHSYAPSDLSRGKRNIMVKWRTASAPKTLDELQAVIYLQSVIRGSLVRKQFIGTPELKKSKPESVRYRKNHGRKMSEVKVFAEQQDMQHEKLYSVPSTVKELQQRVIKAEETLEQKEEENAALREQVRQFEARWSDYEAKMKSMEEMWQKQMASLQVSLAAARKSLVVDTAVGQPGRLDAAFSPRYYDSEDATSMGSRTPGASTPLKFSNSVQDVGSGRDANGTLNEVSNLVKEFEQQKQTFDEEAKAIVGIKTGKSASNINSDDDLRKLKLRFEMWKKEYKLRLRETKAKLHKLGHSEAERSRRRWWGRISTKAS</sequence>
<dbReference type="SMART" id="SM00242">
    <property type="entry name" value="MYSc"/>
    <property type="match status" value="1"/>
</dbReference>
<feature type="compositionally biased region" description="Basic and acidic residues" evidence="10">
    <location>
        <begin position="21"/>
        <end position="33"/>
    </location>
</feature>
<keyword evidence="14" id="KW-1185">Reference proteome</keyword>
<feature type="coiled-coil region" evidence="9">
    <location>
        <begin position="1006"/>
        <end position="1054"/>
    </location>
</feature>
<dbReference type="Pfam" id="PF00612">
    <property type="entry name" value="IQ"/>
    <property type="match status" value="1"/>
</dbReference>
<evidence type="ECO:0000313" key="13">
    <source>
        <dbReference type="EMBL" id="KAF4347744.1"/>
    </source>
</evidence>
<dbReference type="PROSITE" id="PS50096">
    <property type="entry name" value="IQ"/>
    <property type="match status" value="2"/>
</dbReference>
<dbReference type="CDD" id="cd01383">
    <property type="entry name" value="MYSc_Myo8"/>
    <property type="match status" value="1"/>
</dbReference>
<dbReference type="GO" id="GO:0005516">
    <property type="term" value="F:calmodulin binding"/>
    <property type="evidence" value="ECO:0007669"/>
    <property type="project" value="UniProtKB-KW"/>
</dbReference>
<evidence type="ECO:0000256" key="10">
    <source>
        <dbReference type="SAM" id="MobiDB-lite"/>
    </source>
</evidence>
<evidence type="ECO:0000259" key="12">
    <source>
        <dbReference type="PROSITE" id="PS51844"/>
    </source>
</evidence>
<evidence type="ECO:0000313" key="14">
    <source>
        <dbReference type="Proteomes" id="UP000583929"/>
    </source>
</evidence>
<dbReference type="SUPFAM" id="SSF52540">
    <property type="entry name" value="P-loop containing nucleoside triphosphate hydrolases"/>
    <property type="match status" value="1"/>
</dbReference>
<feature type="compositionally biased region" description="Polar residues" evidence="10">
    <location>
        <begin position="1099"/>
        <end position="1121"/>
    </location>
</feature>
<evidence type="ECO:0000256" key="4">
    <source>
        <dbReference type="ARBA" id="ARBA00023054"/>
    </source>
</evidence>
<dbReference type="GO" id="GO:0000146">
    <property type="term" value="F:microfilament motor activity"/>
    <property type="evidence" value="ECO:0007669"/>
    <property type="project" value="TreeGrafter"/>
</dbReference>
<reference evidence="13 14" key="1">
    <citation type="journal article" date="2020" name="bioRxiv">
        <title>Sequence and annotation of 42 cannabis genomes reveals extensive copy number variation in cannabinoid synthesis and pathogen resistance genes.</title>
        <authorList>
            <person name="Mckernan K.J."/>
            <person name="Helbert Y."/>
            <person name="Kane L.T."/>
            <person name="Ebling H."/>
            <person name="Zhang L."/>
            <person name="Liu B."/>
            <person name="Eaton Z."/>
            <person name="Mclaughlin S."/>
            <person name="Kingan S."/>
            <person name="Baybayan P."/>
            <person name="Concepcion G."/>
            <person name="Jordan M."/>
            <person name="Riva A."/>
            <person name="Barbazuk W."/>
            <person name="Harkins T."/>
        </authorList>
    </citation>
    <scope>NUCLEOTIDE SEQUENCE [LARGE SCALE GENOMIC DNA]</scope>
    <source>
        <strain evidence="14">cv. Jamaican Lion 4</strain>
        <tissue evidence="13">Leaf</tissue>
    </source>
</reference>
<dbReference type="InterPro" id="IPR027417">
    <property type="entry name" value="P-loop_NTPase"/>
</dbReference>
<dbReference type="SMART" id="SM00015">
    <property type="entry name" value="IQ"/>
    <property type="match status" value="2"/>
</dbReference>
<keyword evidence="6 8" id="KW-0505">Motor protein</keyword>
<dbReference type="EMBL" id="JAATIQ010000774">
    <property type="protein sequence ID" value="KAF4347744.1"/>
    <property type="molecule type" value="Genomic_DNA"/>
</dbReference>
<keyword evidence="7 8" id="KW-0009">Actin-binding</keyword>
<feature type="region of interest" description="Disordered" evidence="10">
    <location>
        <begin position="21"/>
        <end position="76"/>
    </location>
</feature>
<dbReference type="GO" id="GO:0007015">
    <property type="term" value="P:actin filament organization"/>
    <property type="evidence" value="ECO:0007669"/>
    <property type="project" value="TreeGrafter"/>
</dbReference>
<feature type="region of interest" description="Disordered" evidence="10">
    <location>
        <begin position="1097"/>
        <end position="1123"/>
    </location>
</feature>
<evidence type="ECO:0000256" key="2">
    <source>
        <dbReference type="ARBA" id="ARBA00022840"/>
    </source>
</evidence>
<dbReference type="InterPro" id="IPR057535">
    <property type="entry name" value="MYO1-3_N_SH3"/>
</dbReference>
<accession>A0A7J6DNR5</accession>